<keyword evidence="1" id="KW-0812">Transmembrane</keyword>
<keyword evidence="1" id="KW-1133">Transmembrane helix</keyword>
<name>A0ABY4J3X3_9MICO</name>
<gene>
    <name evidence="2" type="ORF">KV397_14055</name>
</gene>
<feature type="transmembrane region" description="Helical" evidence="1">
    <location>
        <begin position="40"/>
        <end position="65"/>
    </location>
</feature>
<evidence type="ECO:0000256" key="1">
    <source>
        <dbReference type="SAM" id="Phobius"/>
    </source>
</evidence>
<accession>A0ABY4J3X3</accession>
<sequence length="254" mass="28330">MYKREFANDERHADLRDRSRRLRRTARLSRDRTTRQARGWWGAIGYGAALVGQVAMIVLGVIVNFGVENGVAQLDWLGAWALVGTLYASLALLGLGLSARLPADARPHRFIASRLSRIVATSTTILASMTGLTAALRVLALSPDWLVGLRTTIIGVWVMVLAWGFLHWGFAQIYFQRSLTADEPQFDFPRTPLPRMVDFVYFSFTVGSSFAASDVTVLSSRTRWTVVWHSVSSFFFNGLIIVLALNTIMSNGFR</sequence>
<feature type="transmembrane region" description="Helical" evidence="1">
    <location>
        <begin position="118"/>
        <end position="140"/>
    </location>
</feature>
<dbReference type="EMBL" id="CP078078">
    <property type="protein sequence ID" value="UPL18801.1"/>
    <property type="molecule type" value="Genomic_DNA"/>
</dbReference>
<evidence type="ECO:0000313" key="2">
    <source>
        <dbReference type="EMBL" id="UPL18801.1"/>
    </source>
</evidence>
<proteinExistence type="predicted"/>
<feature type="transmembrane region" description="Helical" evidence="1">
    <location>
        <begin position="77"/>
        <end position="97"/>
    </location>
</feature>
<organism evidence="2 3">
    <name type="scientific">Microbacterium aurugineum</name>
    <dbReference type="NCBI Taxonomy" id="2851642"/>
    <lineage>
        <taxon>Bacteria</taxon>
        <taxon>Bacillati</taxon>
        <taxon>Actinomycetota</taxon>
        <taxon>Actinomycetes</taxon>
        <taxon>Micrococcales</taxon>
        <taxon>Microbacteriaceae</taxon>
        <taxon>Microbacterium</taxon>
    </lineage>
</organism>
<dbReference type="Proteomes" id="UP000830631">
    <property type="component" value="Chromosome"/>
</dbReference>
<dbReference type="RefSeq" id="WP_261811527.1">
    <property type="nucleotide sequence ID" value="NZ_CP078078.1"/>
</dbReference>
<reference evidence="2 3" key="1">
    <citation type="submission" date="2021-06" db="EMBL/GenBank/DDBJ databases">
        <title>Genome-based taxonomic framework of Microbacterium strains isolated from marine environment, the description of four new species and reclassification of four preexisting species.</title>
        <authorList>
            <person name="Lee S.D."/>
            <person name="Kim S.-M."/>
            <person name="Byeon Y.-S."/>
            <person name="Yang H.L."/>
            <person name="Kim I.S."/>
        </authorList>
    </citation>
    <scope>NUCLEOTIDE SEQUENCE [LARGE SCALE GENOMIC DNA]</scope>
    <source>
        <strain evidence="2 3">KSW4-10</strain>
    </source>
</reference>
<keyword evidence="3" id="KW-1185">Reference proteome</keyword>
<dbReference type="InterPro" id="IPR009781">
    <property type="entry name" value="DUF1345"/>
</dbReference>
<protein>
    <submittedName>
        <fullName evidence="2">DUF1345 domain-containing protein</fullName>
    </submittedName>
</protein>
<dbReference type="Pfam" id="PF07077">
    <property type="entry name" value="DUF1345"/>
    <property type="match status" value="1"/>
</dbReference>
<feature type="transmembrane region" description="Helical" evidence="1">
    <location>
        <begin position="226"/>
        <end position="248"/>
    </location>
</feature>
<keyword evidence="1" id="KW-0472">Membrane</keyword>
<evidence type="ECO:0000313" key="3">
    <source>
        <dbReference type="Proteomes" id="UP000830631"/>
    </source>
</evidence>
<feature type="transmembrane region" description="Helical" evidence="1">
    <location>
        <begin position="152"/>
        <end position="175"/>
    </location>
</feature>